<evidence type="ECO:0000256" key="2">
    <source>
        <dbReference type="ARBA" id="ARBA00023242"/>
    </source>
</evidence>
<comment type="caution">
    <text evidence="5">The sequence shown here is derived from an EMBL/GenBank/DDBJ whole genome shotgun (WGS) entry which is preliminary data.</text>
</comment>
<dbReference type="InterPro" id="IPR036678">
    <property type="entry name" value="MutS_con_dom_sf"/>
</dbReference>
<proteinExistence type="predicted"/>
<dbReference type="SUPFAM" id="SSF48334">
    <property type="entry name" value="DNA repair protein MutS, domain III"/>
    <property type="match status" value="1"/>
</dbReference>
<accession>A0ABD2PV49</accession>
<keyword evidence="6" id="KW-1185">Reference proteome</keyword>
<dbReference type="InterPro" id="IPR007861">
    <property type="entry name" value="DNA_mismatch_repair_MutS_clamp"/>
</dbReference>
<evidence type="ECO:0000256" key="3">
    <source>
        <dbReference type="SAM" id="Coils"/>
    </source>
</evidence>
<gene>
    <name evidence="5" type="primary">MSH2_1</name>
    <name evidence="5" type="ORF">Ciccas_010783</name>
</gene>
<feature type="non-terminal residue" evidence="5">
    <location>
        <position position="897"/>
    </location>
</feature>
<feature type="domain" description="DNA mismatch repair protein MutS core" evidence="4">
    <location>
        <begin position="475"/>
        <end position="883"/>
    </location>
</feature>
<dbReference type="EMBL" id="JBJKFK010002768">
    <property type="protein sequence ID" value="KAL3310647.1"/>
    <property type="molecule type" value="Genomic_DNA"/>
</dbReference>
<dbReference type="Gene3D" id="1.10.1420.10">
    <property type="match status" value="1"/>
</dbReference>
<dbReference type="Proteomes" id="UP001626550">
    <property type="component" value="Unassembled WGS sequence"/>
</dbReference>
<evidence type="ECO:0000313" key="5">
    <source>
        <dbReference type="EMBL" id="KAL3310647.1"/>
    </source>
</evidence>
<dbReference type="Pfam" id="PF05192">
    <property type="entry name" value="MutS_III"/>
    <property type="match status" value="1"/>
</dbReference>
<dbReference type="SMART" id="SM00533">
    <property type="entry name" value="MUTSd"/>
    <property type="match status" value="1"/>
</dbReference>
<dbReference type="Pfam" id="PF05188">
    <property type="entry name" value="MutS_II"/>
    <property type="match status" value="1"/>
</dbReference>
<dbReference type="Pfam" id="PF05190">
    <property type="entry name" value="MutS_IV"/>
    <property type="match status" value="1"/>
</dbReference>
<keyword evidence="2" id="KW-0539">Nucleus</keyword>
<organism evidence="5 6">
    <name type="scientific">Cichlidogyrus casuarinus</name>
    <dbReference type="NCBI Taxonomy" id="1844966"/>
    <lineage>
        <taxon>Eukaryota</taxon>
        <taxon>Metazoa</taxon>
        <taxon>Spiralia</taxon>
        <taxon>Lophotrochozoa</taxon>
        <taxon>Platyhelminthes</taxon>
        <taxon>Monogenea</taxon>
        <taxon>Monopisthocotylea</taxon>
        <taxon>Dactylogyridea</taxon>
        <taxon>Ancyrocephalidae</taxon>
        <taxon>Cichlidogyrus</taxon>
    </lineage>
</organism>
<dbReference type="InterPro" id="IPR016151">
    <property type="entry name" value="DNA_mismatch_repair_MutS_N"/>
</dbReference>
<evidence type="ECO:0000313" key="6">
    <source>
        <dbReference type="Proteomes" id="UP001626550"/>
    </source>
</evidence>
<evidence type="ECO:0000256" key="1">
    <source>
        <dbReference type="ARBA" id="ARBA00004123"/>
    </source>
</evidence>
<dbReference type="GO" id="GO:0005634">
    <property type="term" value="C:nucleus"/>
    <property type="evidence" value="ECO:0007669"/>
    <property type="project" value="UniProtKB-SubCell"/>
</dbReference>
<dbReference type="Gene3D" id="3.30.420.110">
    <property type="entry name" value="MutS, connector domain"/>
    <property type="match status" value="1"/>
</dbReference>
<dbReference type="InterPro" id="IPR036187">
    <property type="entry name" value="DNA_mismatch_repair_MutS_sf"/>
</dbReference>
<evidence type="ECO:0000259" key="4">
    <source>
        <dbReference type="SMART" id="SM00533"/>
    </source>
</evidence>
<comment type="subcellular location">
    <subcellularLocation>
        <location evidence="1">Nucleus</location>
    </subcellularLocation>
</comment>
<reference evidence="5 6" key="1">
    <citation type="submission" date="2024-11" db="EMBL/GenBank/DDBJ databases">
        <title>Adaptive evolution of stress response genes in parasites aligns with host niche diversity.</title>
        <authorList>
            <person name="Hahn C."/>
            <person name="Resl P."/>
        </authorList>
    </citation>
    <scope>NUCLEOTIDE SEQUENCE [LARGE SCALE GENOMIC DNA]</scope>
    <source>
        <strain evidence="5">EGGRZ-B1_66</strain>
        <tissue evidence="5">Body</tissue>
    </source>
</reference>
<protein>
    <submittedName>
        <fullName evidence="5">MutS-like protein</fullName>
    </submittedName>
</protein>
<dbReference type="InterPro" id="IPR045076">
    <property type="entry name" value="MutS"/>
</dbReference>
<keyword evidence="3" id="KW-0175">Coiled coil</keyword>
<dbReference type="PANTHER" id="PTHR11361">
    <property type="entry name" value="DNA MISMATCH REPAIR PROTEIN MUTS FAMILY MEMBER"/>
    <property type="match status" value="1"/>
</dbReference>
<dbReference type="Gene3D" id="3.40.1170.10">
    <property type="entry name" value="DNA repair protein MutS, domain I"/>
    <property type="match status" value="1"/>
</dbReference>
<dbReference type="InterPro" id="IPR007860">
    <property type="entry name" value="DNA_mmatch_repair_MutS_con_dom"/>
</dbReference>
<name>A0ABD2PV49_9PLAT</name>
<sequence>MSKSSHERLYDKKRNRFNNEEIRLKMKQKIRSCMKERRMQFFDHMRNLDLSVTGNGKAPLAKPEDTDLDEAKHCFFKFLQMENEEALREFDFDRDLDHLLRMQDELLSELSPEIDTLLENSEILCPFCLKGQMMVKSDHLICSSCTVSIKTSLPFEEIFQRFQHVLTVHANNQCVKSGSLLSGCIQSVEADGPDSEVEQILCITCPHYENTYPYLNIKKSNSEFFRFVLLKFHYRVEIYTSATKSGRDNEFVLSLKGSPGNLVELEDLLGTNEVTESPGVIALNLVQVNDQVNVSLAYCNPETREFNIAEFIDCIQLTSLESLLLQCEAKECLVPPSLMTVDPNETMSSTSPVLQSRIDQTSFMHFGIIFERTGILLTEIKKSEISHSQSLDALKVLLKPKSQQEDVLSQLHLPELNCPQAIALINPIVNFLSLKTDSSLDRCFTLKRLYLDLYMKLDGSAIKALHLLPSPEDMSKSHSLYGVLNRCRTPQGQRLLAQWTRQPLTDPIKISKFRICLCQWIDERLDLVETILGSLDIQQGLHDDFLRRMPDLQKLARKLQRRKASLQELQLGRFIRFRTFYTAPAFTRIPLDFGTASLSITFYLTDARHKNLNNDQFLLIPLPPPQTLFDSLSSTDLYRLYEAIQRVPVAIDLLSRYQGVNKHILQSYFIGPLKQSVSDFTRFLEMIAQTIDMDAASKSLEFRIRADFDETLRELNEQIDLVDDELVLEAKQVAQKLDLDYGKTIKLDVSTQMGKLLRVTKKEEKALRDFKSLEIVDAPKGIVRFQSGKMAQLNSKLLNLKCDYNTAQKGVIDEVIQVAAGYVEPIYELNQLSAFLDAIISLAVVAGGNTIPYVRPKVVSEEHNFGRREIKIVAGRHPCLEQQPGTNVIANDCHFRQ</sequence>
<dbReference type="AlphaFoldDB" id="A0ABD2PV49"/>
<dbReference type="PANTHER" id="PTHR11361:SF35">
    <property type="entry name" value="DNA MISMATCH REPAIR PROTEIN MSH2"/>
    <property type="match status" value="1"/>
</dbReference>
<dbReference type="InterPro" id="IPR007696">
    <property type="entry name" value="DNA_mismatch_repair_MutS_core"/>
</dbReference>
<feature type="coiled-coil region" evidence="3">
    <location>
        <begin position="705"/>
        <end position="732"/>
    </location>
</feature>